<dbReference type="InterPro" id="IPR035979">
    <property type="entry name" value="RBD_domain_sf"/>
</dbReference>
<dbReference type="AlphaFoldDB" id="A0AAV5WZ00"/>
<sequence length="708" mass="75686">RYSMSSSPSSSIDETALACKENLKASLKITDALAASGNSPPEQLILRMNEVLQAVYDTNFSEESRQSIRALYDTFIKIPSSMLLDCHSTSLMHFARSFAVVQEESIRQITELRRETNGGGQSSASSDSNNNNHGAAAAAPATAPSPSFSQQRQHDMQQPKLQHLQHAADDNKQAGGSFSWAQAVEDEGQKKSGSGWDSLPSHAQPSIAHASAANNHQTGNGWNGFGSTASKGTGSNTSNSHLMTSSVQQQPAAGAAGFAGFASSAAKWNSSGATAAAAAAAASTTNNNGFGPTGNRWGQPAMTTRSRSSARSPSADAPIARAGGGSGNGWSHPPSRRSSSRAPSVNGRSSPASTASALASSSRHTSIPPVPAAQRFACESAMAALNVSDSVTPASTGQALLMTRGEGFGTMSRRRDRSKSIPPRPAKQPNETLDYSPDAIKGRINITHVSRSVNVAELRAFLEPIDLIMELRYPKSESGNHHHGFAFCKFESNELADTAVAQLHGAQLGGKNVSVKRAEFWFKDDAAAVSYTRRHRRGGGAAPEPAPQPTRERVRERMSYAAAAAPPPLKDELEKKKKEQAVVEVKNDAPNADADTREKSEEEKDGEEQQPVVVEAELEEVTAVVDSDDETPEEREEKGAEAEEKVAATPREKDSDASDEEKKKNKLSRVTPEQPPVTRDKAEEKSAETSREKDCDDRDEEETEKEKK</sequence>
<dbReference type="InterPro" id="IPR012677">
    <property type="entry name" value="Nucleotide-bd_a/b_plait_sf"/>
</dbReference>
<dbReference type="SUPFAM" id="SSF54928">
    <property type="entry name" value="RNA-binding domain, RBD"/>
    <property type="match status" value="1"/>
</dbReference>
<dbReference type="EMBL" id="BTSY01000005">
    <property type="protein sequence ID" value="GMT30014.1"/>
    <property type="molecule type" value="Genomic_DNA"/>
</dbReference>
<feature type="domain" description="RRM" evidence="3">
    <location>
        <begin position="442"/>
        <end position="520"/>
    </location>
</feature>
<evidence type="ECO:0000259" key="3">
    <source>
        <dbReference type="PROSITE" id="PS50102"/>
    </source>
</evidence>
<dbReference type="Pfam" id="PF00076">
    <property type="entry name" value="RRM_1"/>
    <property type="match status" value="1"/>
</dbReference>
<evidence type="ECO:0000256" key="2">
    <source>
        <dbReference type="SAM" id="MobiDB-lite"/>
    </source>
</evidence>
<feature type="non-terminal residue" evidence="5">
    <location>
        <position position="1"/>
    </location>
</feature>
<feature type="region of interest" description="Disordered" evidence="2">
    <location>
        <begin position="533"/>
        <end position="708"/>
    </location>
</feature>
<feature type="region of interest" description="Disordered" evidence="2">
    <location>
        <begin position="114"/>
        <end position="174"/>
    </location>
</feature>
<evidence type="ECO:0000313" key="5">
    <source>
        <dbReference type="EMBL" id="GMT37447.1"/>
    </source>
</evidence>
<feature type="region of interest" description="Disordered" evidence="2">
    <location>
        <begin position="284"/>
        <end position="367"/>
    </location>
</feature>
<dbReference type="SMART" id="SM00360">
    <property type="entry name" value="RRM"/>
    <property type="match status" value="1"/>
</dbReference>
<feature type="compositionally biased region" description="Basic and acidic residues" evidence="2">
    <location>
        <begin position="678"/>
        <end position="696"/>
    </location>
</feature>
<feature type="compositionally biased region" description="Low complexity" evidence="2">
    <location>
        <begin position="305"/>
        <end position="321"/>
    </location>
</feature>
<feature type="compositionally biased region" description="Low complexity" evidence="2">
    <location>
        <begin position="122"/>
        <end position="149"/>
    </location>
</feature>
<dbReference type="Gene3D" id="3.30.70.330">
    <property type="match status" value="1"/>
</dbReference>
<dbReference type="Proteomes" id="UP001432322">
    <property type="component" value="Unassembled WGS sequence"/>
</dbReference>
<dbReference type="InterPro" id="IPR000504">
    <property type="entry name" value="RRM_dom"/>
</dbReference>
<feature type="compositionally biased region" description="Basic and acidic residues" evidence="2">
    <location>
        <begin position="569"/>
        <end position="587"/>
    </location>
</feature>
<feature type="non-terminal residue" evidence="5">
    <location>
        <position position="708"/>
    </location>
</feature>
<keyword evidence="6" id="KW-1185">Reference proteome</keyword>
<accession>A0AAV5WZ00</accession>
<feature type="compositionally biased region" description="Acidic residues" evidence="2">
    <location>
        <begin position="616"/>
        <end position="634"/>
    </location>
</feature>
<reference evidence="5" key="1">
    <citation type="submission" date="2023-10" db="EMBL/GenBank/DDBJ databases">
        <title>Genome assembly of Pristionchus species.</title>
        <authorList>
            <person name="Yoshida K."/>
            <person name="Sommer R.J."/>
        </authorList>
    </citation>
    <scope>NUCLEOTIDE SEQUENCE</scope>
    <source>
        <strain evidence="5">RS5133</strain>
    </source>
</reference>
<name>A0AAV5WZ00_9BILA</name>
<evidence type="ECO:0000313" key="4">
    <source>
        <dbReference type="EMBL" id="GMT30014.1"/>
    </source>
</evidence>
<gene>
    <name evidence="4" type="ORF">PFISCL1PPCAC_21311</name>
    <name evidence="5" type="ORF">PFISCL1PPCAC_28744</name>
</gene>
<keyword evidence="1" id="KW-0694">RNA-binding</keyword>
<feature type="compositionally biased region" description="Polar residues" evidence="2">
    <location>
        <begin position="212"/>
        <end position="248"/>
    </location>
</feature>
<evidence type="ECO:0000313" key="6">
    <source>
        <dbReference type="Proteomes" id="UP001432322"/>
    </source>
</evidence>
<feature type="compositionally biased region" description="Acidic residues" evidence="2">
    <location>
        <begin position="697"/>
        <end position="708"/>
    </location>
</feature>
<evidence type="ECO:0000256" key="1">
    <source>
        <dbReference type="PROSITE-ProRule" id="PRU00176"/>
    </source>
</evidence>
<dbReference type="PROSITE" id="PS50102">
    <property type="entry name" value="RRM"/>
    <property type="match status" value="1"/>
</dbReference>
<dbReference type="EMBL" id="BTSY01000139">
    <property type="protein sequence ID" value="GMT37447.1"/>
    <property type="molecule type" value="Genomic_DNA"/>
</dbReference>
<protein>
    <recommendedName>
        <fullName evidence="3">RRM domain-containing protein</fullName>
    </recommendedName>
</protein>
<dbReference type="GO" id="GO:0003723">
    <property type="term" value="F:RNA binding"/>
    <property type="evidence" value="ECO:0007669"/>
    <property type="project" value="UniProtKB-UniRule"/>
</dbReference>
<organism evidence="5 6">
    <name type="scientific">Pristionchus fissidentatus</name>
    <dbReference type="NCBI Taxonomy" id="1538716"/>
    <lineage>
        <taxon>Eukaryota</taxon>
        <taxon>Metazoa</taxon>
        <taxon>Ecdysozoa</taxon>
        <taxon>Nematoda</taxon>
        <taxon>Chromadorea</taxon>
        <taxon>Rhabditida</taxon>
        <taxon>Rhabditina</taxon>
        <taxon>Diplogasteromorpha</taxon>
        <taxon>Diplogasteroidea</taxon>
        <taxon>Neodiplogasteridae</taxon>
        <taxon>Pristionchus</taxon>
    </lineage>
</organism>
<proteinExistence type="predicted"/>
<feature type="region of interest" description="Disordered" evidence="2">
    <location>
        <begin position="208"/>
        <end position="248"/>
    </location>
</feature>
<comment type="caution">
    <text evidence="5">The sequence shown here is derived from an EMBL/GenBank/DDBJ whole genome shotgun (WGS) entry which is preliminary data.</text>
</comment>
<feature type="region of interest" description="Disordered" evidence="2">
    <location>
        <begin position="392"/>
        <end position="436"/>
    </location>
</feature>
<dbReference type="CDD" id="cd00590">
    <property type="entry name" value="RRM_SF"/>
    <property type="match status" value="1"/>
</dbReference>
<feature type="compositionally biased region" description="Low complexity" evidence="2">
    <location>
        <begin position="284"/>
        <end position="295"/>
    </location>
</feature>
<feature type="compositionally biased region" description="Low complexity" evidence="2">
    <location>
        <begin position="340"/>
        <end position="362"/>
    </location>
</feature>
<feature type="compositionally biased region" description="Basic and acidic residues" evidence="2">
    <location>
        <begin position="635"/>
        <end position="663"/>
    </location>
</feature>